<reference evidence="6 7" key="1">
    <citation type="submission" date="2023-10" db="EMBL/GenBank/DDBJ databases">
        <title>Novel methanotroph of the genus Methylocapsa from a subarctic wetland.</title>
        <authorList>
            <person name="Belova S.E."/>
            <person name="Oshkin I.Y."/>
            <person name="Miroshnikov K."/>
            <person name="Dedysh S.N."/>
        </authorList>
    </citation>
    <scope>NUCLEOTIDE SEQUENCE [LARGE SCALE GENOMIC DNA]</scope>
    <source>
        <strain evidence="6 7">RX1</strain>
    </source>
</reference>
<dbReference type="PANTHER" id="PTHR43369:SF2">
    <property type="entry name" value="PHOSPHORIBOSYLGLYCINAMIDE FORMYLTRANSFERASE"/>
    <property type="match status" value="1"/>
</dbReference>
<dbReference type="EMBL" id="CP136862">
    <property type="protein sequence ID" value="WOJ89730.1"/>
    <property type="molecule type" value="Genomic_DNA"/>
</dbReference>
<evidence type="ECO:0000259" key="5">
    <source>
        <dbReference type="Pfam" id="PF00551"/>
    </source>
</evidence>
<name>A0ABZ0HTR8_9HYPH</name>
<protein>
    <recommendedName>
        <fullName evidence="2">phosphoribosylglycinamide formyltransferase 1</fullName>
        <ecNumber evidence="2">2.1.2.2</ecNumber>
    </recommendedName>
</protein>
<accession>A0ABZ0HTR8</accession>
<dbReference type="InterPro" id="IPR036477">
    <property type="entry name" value="Formyl_transf_N_sf"/>
</dbReference>
<evidence type="ECO:0000313" key="6">
    <source>
        <dbReference type="EMBL" id="WOJ89730.1"/>
    </source>
</evidence>
<dbReference type="SUPFAM" id="SSF53328">
    <property type="entry name" value="Formyltransferase"/>
    <property type="match status" value="1"/>
</dbReference>
<dbReference type="InterPro" id="IPR002376">
    <property type="entry name" value="Formyl_transf_N"/>
</dbReference>
<dbReference type="RefSeq" id="WP_407339174.1">
    <property type="nucleotide sequence ID" value="NZ_CP136862.1"/>
</dbReference>
<proteinExistence type="predicted"/>
<dbReference type="Gene3D" id="3.40.50.170">
    <property type="entry name" value="Formyl transferase, N-terminal domain"/>
    <property type="match status" value="1"/>
</dbReference>
<dbReference type="EC" id="2.1.2.2" evidence="2"/>
<evidence type="ECO:0000256" key="2">
    <source>
        <dbReference type="ARBA" id="ARBA00012254"/>
    </source>
</evidence>
<feature type="domain" description="Formyl transferase N-terminal" evidence="5">
    <location>
        <begin position="9"/>
        <end position="177"/>
    </location>
</feature>
<organism evidence="6 7">
    <name type="scientific">Methylocapsa polymorpha</name>
    <dbReference type="NCBI Taxonomy" id="3080828"/>
    <lineage>
        <taxon>Bacteria</taxon>
        <taxon>Pseudomonadati</taxon>
        <taxon>Pseudomonadota</taxon>
        <taxon>Alphaproteobacteria</taxon>
        <taxon>Hyphomicrobiales</taxon>
        <taxon>Beijerinckiaceae</taxon>
        <taxon>Methylocapsa</taxon>
    </lineage>
</organism>
<evidence type="ECO:0000256" key="1">
    <source>
        <dbReference type="ARBA" id="ARBA00005054"/>
    </source>
</evidence>
<keyword evidence="4" id="KW-0658">Purine biosynthesis</keyword>
<comment type="pathway">
    <text evidence="1">Purine metabolism; IMP biosynthesis via de novo pathway; N(2)-formyl-N(1)-(5-phospho-D-ribosyl)glycinamide from N(1)-(5-phospho-D-ribosyl)glycinamide (10-formyl THF route): step 1/1.</text>
</comment>
<gene>
    <name evidence="6" type="ORF">RZS28_18445</name>
</gene>
<evidence type="ECO:0000313" key="7">
    <source>
        <dbReference type="Proteomes" id="UP001626536"/>
    </source>
</evidence>
<dbReference type="PANTHER" id="PTHR43369">
    <property type="entry name" value="PHOSPHORIBOSYLGLYCINAMIDE FORMYLTRANSFERASE"/>
    <property type="match status" value="1"/>
</dbReference>
<sequence length="233" mass="24618">MQSNALRLAWGVGGRGRILEAVIEANAKGLLTTKPALVIVSAPSAIEAVASRCGVASQLIEGGRGKAPEAFHDAFAAALAAHRIDWLGLTFDKLLAERTIDVLQGRIFNVHMSLLPLFPGFGAVRKALGSGMRVAGVTVHMVGAGMDDGPILGQAIAPILAGDAETTLGRRLFERAVPLALQVVRAIERGELTLDGKRQPRWAAWDRVDGSCFAPSLDQDLVDFAQAFCGRCA</sequence>
<keyword evidence="7" id="KW-1185">Reference proteome</keyword>
<keyword evidence="3" id="KW-0808">Transferase</keyword>
<dbReference type="Pfam" id="PF00551">
    <property type="entry name" value="Formyl_trans_N"/>
    <property type="match status" value="1"/>
</dbReference>
<evidence type="ECO:0000256" key="3">
    <source>
        <dbReference type="ARBA" id="ARBA00022679"/>
    </source>
</evidence>
<dbReference type="Proteomes" id="UP001626536">
    <property type="component" value="Chromosome"/>
</dbReference>
<evidence type="ECO:0000256" key="4">
    <source>
        <dbReference type="ARBA" id="ARBA00022755"/>
    </source>
</evidence>